<dbReference type="EMBL" id="KZ293476">
    <property type="protein sequence ID" value="PBK61374.1"/>
    <property type="molecule type" value="Genomic_DNA"/>
</dbReference>
<organism evidence="1 2">
    <name type="scientific">Armillaria solidipes</name>
    <dbReference type="NCBI Taxonomy" id="1076256"/>
    <lineage>
        <taxon>Eukaryota</taxon>
        <taxon>Fungi</taxon>
        <taxon>Dikarya</taxon>
        <taxon>Basidiomycota</taxon>
        <taxon>Agaricomycotina</taxon>
        <taxon>Agaricomycetes</taxon>
        <taxon>Agaricomycetidae</taxon>
        <taxon>Agaricales</taxon>
        <taxon>Marasmiineae</taxon>
        <taxon>Physalacriaceae</taxon>
        <taxon>Armillaria</taxon>
    </lineage>
</organism>
<dbReference type="AlphaFoldDB" id="A0A2H3AXC7"/>
<keyword evidence="2" id="KW-1185">Reference proteome</keyword>
<protein>
    <submittedName>
        <fullName evidence="1">Uncharacterized protein</fullName>
    </submittedName>
</protein>
<sequence length="219" mass="24993">MSPWNTYYFFYSFRNAVFFYEPSSSSRKDITSSKEDVAVALWRPPGSSKYGWRRSLSRSPGDAYFSSGTNVIFRLQMRTCWKGLSRYAAYSITIIFVFVNSYSSSDATKTMQSVYHRWNLRIPTHDINMAGFAARNRKGVSNYVSDKFYSQPTSTVSVLQHPRYAAEIPLMSSCSELVMTEFSSSRIKSLRELLFQMKDLSSRASTSPHSKSGIPTLRA</sequence>
<gene>
    <name evidence="1" type="ORF">ARMSODRAFT_1025694</name>
</gene>
<dbReference type="Proteomes" id="UP000218334">
    <property type="component" value="Unassembled WGS sequence"/>
</dbReference>
<evidence type="ECO:0000313" key="1">
    <source>
        <dbReference type="EMBL" id="PBK61374.1"/>
    </source>
</evidence>
<reference evidence="2" key="1">
    <citation type="journal article" date="2017" name="Nat. Ecol. Evol.">
        <title>Genome expansion and lineage-specific genetic innovations in the forest pathogenic fungi Armillaria.</title>
        <authorList>
            <person name="Sipos G."/>
            <person name="Prasanna A.N."/>
            <person name="Walter M.C."/>
            <person name="O'Connor E."/>
            <person name="Balint B."/>
            <person name="Krizsan K."/>
            <person name="Kiss B."/>
            <person name="Hess J."/>
            <person name="Varga T."/>
            <person name="Slot J."/>
            <person name="Riley R."/>
            <person name="Boka B."/>
            <person name="Rigling D."/>
            <person name="Barry K."/>
            <person name="Lee J."/>
            <person name="Mihaltcheva S."/>
            <person name="LaButti K."/>
            <person name="Lipzen A."/>
            <person name="Waldron R."/>
            <person name="Moloney N.M."/>
            <person name="Sperisen C."/>
            <person name="Kredics L."/>
            <person name="Vagvoelgyi C."/>
            <person name="Patrignani A."/>
            <person name="Fitzpatrick D."/>
            <person name="Nagy I."/>
            <person name="Doyle S."/>
            <person name="Anderson J.B."/>
            <person name="Grigoriev I.V."/>
            <person name="Gueldener U."/>
            <person name="Muensterkoetter M."/>
            <person name="Nagy L.G."/>
        </authorList>
    </citation>
    <scope>NUCLEOTIDE SEQUENCE [LARGE SCALE GENOMIC DNA]</scope>
    <source>
        <strain evidence="2">28-4</strain>
    </source>
</reference>
<name>A0A2H3AXC7_9AGAR</name>
<accession>A0A2H3AXC7</accession>
<proteinExistence type="predicted"/>
<evidence type="ECO:0000313" key="2">
    <source>
        <dbReference type="Proteomes" id="UP000218334"/>
    </source>
</evidence>